<dbReference type="Pfam" id="PF00317">
    <property type="entry name" value="Ribonuc_red_lgN"/>
    <property type="match status" value="1"/>
</dbReference>
<evidence type="ECO:0000313" key="19">
    <source>
        <dbReference type="Proteomes" id="UP000184127"/>
    </source>
</evidence>
<evidence type="ECO:0000259" key="17">
    <source>
        <dbReference type="Pfam" id="PF12637"/>
    </source>
</evidence>
<dbReference type="AlphaFoldDB" id="A0A1M4YR50"/>
<dbReference type="GO" id="GO:0004748">
    <property type="term" value="F:ribonucleoside-diphosphate reductase activity, thioredoxin disulfide as acceptor"/>
    <property type="evidence" value="ECO:0007669"/>
    <property type="project" value="UniProtKB-EC"/>
</dbReference>
<dbReference type="PANTHER" id="PTHR43371">
    <property type="entry name" value="VITAMIN B12-DEPENDENT RIBONUCLEOTIDE REDUCTASE"/>
    <property type="match status" value="1"/>
</dbReference>
<evidence type="ECO:0000256" key="6">
    <source>
        <dbReference type="ARBA" id="ARBA00022634"/>
    </source>
</evidence>
<comment type="function">
    <text evidence="12 14">Catalyzes the reduction of ribonucleotides to deoxyribonucleotides. May function to provide a pool of deoxyribonucleotide precursors for DNA repair during oxygen limitation and/or for immediate growth after restoration of oxygen.</text>
</comment>
<dbReference type="Pfam" id="PF02867">
    <property type="entry name" value="Ribonuc_red_lgC"/>
    <property type="match status" value="1"/>
</dbReference>
<organism evidence="18 19">
    <name type="scientific">Thermoanaerobacter uzonensis DSM 18761</name>
    <dbReference type="NCBI Taxonomy" id="1123369"/>
    <lineage>
        <taxon>Bacteria</taxon>
        <taxon>Bacillati</taxon>
        <taxon>Bacillota</taxon>
        <taxon>Clostridia</taxon>
        <taxon>Thermoanaerobacterales</taxon>
        <taxon>Thermoanaerobacteraceae</taxon>
        <taxon>Thermoanaerobacter</taxon>
    </lineage>
</organism>
<evidence type="ECO:0000256" key="4">
    <source>
        <dbReference type="ARBA" id="ARBA00014409"/>
    </source>
</evidence>
<dbReference type="InterPro" id="IPR013344">
    <property type="entry name" value="RNR_NrdJ/NrdZ"/>
</dbReference>
<evidence type="ECO:0000256" key="11">
    <source>
        <dbReference type="ARBA" id="ARBA00023285"/>
    </source>
</evidence>
<evidence type="ECO:0000259" key="15">
    <source>
        <dbReference type="Pfam" id="PF00317"/>
    </source>
</evidence>
<feature type="domain" description="TSCPD" evidence="17">
    <location>
        <begin position="580"/>
        <end position="679"/>
    </location>
</feature>
<proteinExistence type="inferred from homology"/>
<dbReference type="PRINTS" id="PR01183">
    <property type="entry name" value="RIBORDTASEM1"/>
</dbReference>
<name>A0A1M4YR50_9THEO</name>
<evidence type="ECO:0000256" key="1">
    <source>
        <dbReference type="ARBA" id="ARBA00001922"/>
    </source>
</evidence>
<evidence type="ECO:0000313" key="18">
    <source>
        <dbReference type="EMBL" id="SHF08158.1"/>
    </source>
</evidence>
<evidence type="ECO:0000256" key="10">
    <source>
        <dbReference type="ARBA" id="ARBA00023157"/>
    </source>
</evidence>
<dbReference type="PANTHER" id="PTHR43371:SF1">
    <property type="entry name" value="RIBONUCLEOSIDE-DIPHOSPHATE REDUCTASE"/>
    <property type="match status" value="1"/>
</dbReference>
<keyword evidence="7 14" id="KW-0547">Nucleotide-binding</keyword>
<dbReference type="Gene3D" id="3.20.70.20">
    <property type="match status" value="1"/>
</dbReference>
<evidence type="ECO:0000256" key="7">
    <source>
        <dbReference type="ARBA" id="ARBA00022741"/>
    </source>
</evidence>
<dbReference type="SUPFAM" id="SSF51998">
    <property type="entry name" value="PFL-like glycyl radical enzymes"/>
    <property type="match status" value="1"/>
</dbReference>
<keyword evidence="6 14" id="KW-0237">DNA synthesis</keyword>
<dbReference type="EC" id="1.17.4.1" evidence="3 14"/>
<dbReference type="Proteomes" id="UP000184127">
    <property type="component" value="Unassembled WGS sequence"/>
</dbReference>
<dbReference type="Pfam" id="PF12637">
    <property type="entry name" value="TSCPD"/>
    <property type="match status" value="1"/>
</dbReference>
<feature type="domain" description="Ribonucleotide reductase large subunit C-terminal" evidence="16">
    <location>
        <begin position="82"/>
        <end position="556"/>
    </location>
</feature>
<evidence type="ECO:0000256" key="2">
    <source>
        <dbReference type="ARBA" id="ARBA00007405"/>
    </source>
</evidence>
<evidence type="ECO:0000256" key="14">
    <source>
        <dbReference type="RuleBase" id="RU364064"/>
    </source>
</evidence>
<comment type="catalytic activity">
    <reaction evidence="13 14">
        <text>a 2'-deoxyribonucleoside 5'-diphosphate + [thioredoxin]-disulfide + H2O = a ribonucleoside 5'-diphosphate + [thioredoxin]-dithiol</text>
        <dbReference type="Rhea" id="RHEA:23252"/>
        <dbReference type="Rhea" id="RHEA-COMP:10698"/>
        <dbReference type="Rhea" id="RHEA-COMP:10700"/>
        <dbReference type="ChEBI" id="CHEBI:15377"/>
        <dbReference type="ChEBI" id="CHEBI:29950"/>
        <dbReference type="ChEBI" id="CHEBI:50058"/>
        <dbReference type="ChEBI" id="CHEBI:57930"/>
        <dbReference type="ChEBI" id="CHEBI:73316"/>
        <dbReference type="EC" id="1.17.4.1"/>
    </reaction>
</comment>
<protein>
    <recommendedName>
        <fullName evidence="4 14">Vitamin B12-dependent ribonucleotide reductase</fullName>
        <ecNumber evidence="3 14">1.17.4.1</ecNumber>
    </recommendedName>
</protein>
<dbReference type="GO" id="GO:0031419">
    <property type="term" value="F:cobalamin binding"/>
    <property type="evidence" value="ECO:0007669"/>
    <property type="project" value="UniProtKB-KW"/>
</dbReference>
<keyword evidence="8 14" id="KW-0560">Oxidoreductase</keyword>
<dbReference type="RefSeq" id="WP_072969083.1">
    <property type="nucleotide sequence ID" value="NZ_FQUR01000014.1"/>
</dbReference>
<evidence type="ECO:0000256" key="13">
    <source>
        <dbReference type="ARBA" id="ARBA00047754"/>
    </source>
</evidence>
<evidence type="ECO:0000256" key="3">
    <source>
        <dbReference type="ARBA" id="ARBA00012274"/>
    </source>
</evidence>
<dbReference type="GO" id="GO:0005524">
    <property type="term" value="F:ATP binding"/>
    <property type="evidence" value="ECO:0007669"/>
    <property type="project" value="InterPro"/>
</dbReference>
<dbReference type="InterPro" id="IPR024434">
    <property type="entry name" value="TSCPD_dom"/>
</dbReference>
<accession>A0A1M4YR50</accession>
<comment type="similarity">
    <text evidence="2 14">Belongs to the ribonucleoside diphosphate reductase class-2 family.</text>
</comment>
<evidence type="ECO:0000259" key="16">
    <source>
        <dbReference type="Pfam" id="PF02867"/>
    </source>
</evidence>
<evidence type="ECO:0000256" key="5">
    <source>
        <dbReference type="ARBA" id="ARBA00022628"/>
    </source>
</evidence>
<keyword evidence="9" id="KW-0215">Deoxyribonucleotide synthesis</keyword>
<dbReference type="GO" id="GO:0009263">
    <property type="term" value="P:deoxyribonucleotide biosynthetic process"/>
    <property type="evidence" value="ECO:0007669"/>
    <property type="project" value="UniProtKB-KW"/>
</dbReference>
<gene>
    <name evidence="18" type="ORF">SAMN02745195_01796</name>
</gene>
<evidence type="ECO:0000256" key="8">
    <source>
        <dbReference type="ARBA" id="ARBA00023002"/>
    </source>
</evidence>
<keyword evidence="19" id="KW-1185">Reference proteome</keyword>
<reference evidence="19" key="1">
    <citation type="submission" date="2016-11" db="EMBL/GenBank/DDBJ databases">
        <authorList>
            <person name="Varghese N."/>
            <person name="Submissions S."/>
        </authorList>
    </citation>
    <scope>NUCLEOTIDE SEQUENCE [LARGE SCALE GENOMIC DNA]</scope>
    <source>
        <strain evidence="19">DSM 18761</strain>
    </source>
</reference>
<evidence type="ECO:0000256" key="9">
    <source>
        <dbReference type="ARBA" id="ARBA00023116"/>
    </source>
</evidence>
<dbReference type="EMBL" id="FQUR01000014">
    <property type="protein sequence ID" value="SHF08158.1"/>
    <property type="molecule type" value="Genomic_DNA"/>
</dbReference>
<feature type="domain" description="Ribonucleotide reductase large subunit N-terminal" evidence="15">
    <location>
        <begin position="11"/>
        <end position="75"/>
    </location>
</feature>
<keyword evidence="11 14" id="KW-0170">Cobalt</keyword>
<sequence>MLPIWNEQREKVFLDRYALKDKEGKPIEKKTEEMFRRVAKAIATNKREEEMFYKVMSEWKFIPGGRILAGAGTGREVTYFNCFVIPVEANDPKKGNDSRAAIMDTIAKMLEINSRGGGVGINWSTLRPRGAYVKGVGGTSSGAVSWMLAANEVATQVEQGGSRRAALMFMLWDWHPDIEEFIKVKKDLTKMQQANLSVAVSDAFMEAVAHDKVWKLEFPDTSHPNYDAEWRGDLTEWKSKGYPTIVYKEIPARELWNKIVTAAWESAEPGVVFLERYNKFSNTYYVAKIISTNPCGELGLEPYGVCNLGAINLVAFVENGKINFTDLEETVKIAVRFLDNVLDSGAYVLPQNKEMAQKLRKIGLGIMGLADALILMDLKYGSENALKVTEQIASTIRNAAYKASVELAKERGAFPEFVAEKYLKSQFVKSLPNEIREEIATYGIRNATLLTQAPTGTTSILTGVSSGIEPNFAKEYIRQDRTGTHTIKHWLADYPAFVSAHEITPEEHVKMQAVLQKYVDSSISKTINLPNSATIDDIDKIYRLAYELGCKGITVYRDGSREGVLVTDIKSKEKTQITERPPVLKGVTKRIETPLGRAYVTINFIDEKPFEVFVNIGRAGSDVAAFTEAIARLISLALRGGVAIEEITEQLIGIGGATAIGFGENRVMSVPDAIGKALRNGYQPQNNGNGIKSSTTHIDICPACGMATFVYTEGCKTCLNCGYSEC</sequence>
<comment type="cofactor">
    <cofactor evidence="1 14">
        <name>adenosylcob(III)alamin</name>
        <dbReference type="ChEBI" id="CHEBI:18408"/>
    </cofactor>
</comment>
<dbReference type="CDD" id="cd02888">
    <property type="entry name" value="RNR_II_dimer"/>
    <property type="match status" value="1"/>
</dbReference>
<keyword evidence="5 14" id="KW-0846">Cobalamin</keyword>
<dbReference type="InterPro" id="IPR013509">
    <property type="entry name" value="RNR_lsu_N"/>
</dbReference>
<dbReference type="InterPro" id="IPR000788">
    <property type="entry name" value="RNR_lg_C"/>
</dbReference>
<keyword evidence="10" id="KW-1015">Disulfide bond</keyword>
<dbReference type="InterPro" id="IPR050862">
    <property type="entry name" value="RdRp_reductase_class-2"/>
</dbReference>
<dbReference type="GO" id="GO:0071897">
    <property type="term" value="P:DNA biosynthetic process"/>
    <property type="evidence" value="ECO:0007669"/>
    <property type="project" value="UniProtKB-KW"/>
</dbReference>
<dbReference type="NCBIfam" id="TIGR02504">
    <property type="entry name" value="NrdJ_Z"/>
    <property type="match status" value="1"/>
</dbReference>
<evidence type="ECO:0000256" key="12">
    <source>
        <dbReference type="ARBA" id="ARBA00025437"/>
    </source>
</evidence>